<keyword evidence="3" id="KW-0472">Membrane</keyword>
<accession>A0A5C8I3W0</accession>
<reference evidence="6 7" key="1">
    <citation type="submission" date="2019-08" db="EMBL/GenBank/DDBJ databases">
        <authorList>
            <person name="Dong K."/>
        </authorList>
    </citation>
    <scope>NUCLEOTIDE SEQUENCE [LARGE SCALE GENOMIC DNA]</scope>
    <source>
        <strain evidence="6 7">JCM14558</strain>
    </source>
</reference>
<feature type="signal peptide" evidence="4">
    <location>
        <begin position="1"/>
        <end position="25"/>
    </location>
</feature>
<evidence type="ECO:0000256" key="2">
    <source>
        <dbReference type="SAM" id="MobiDB-lite"/>
    </source>
</evidence>
<proteinExistence type="predicted"/>
<name>A0A5C8I3W0_9MICO</name>
<feature type="transmembrane region" description="Helical" evidence="3">
    <location>
        <begin position="181"/>
        <end position="203"/>
    </location>
</feature>
<keyword evidence="1" id="KW-0175">Coiled coil</keyword>
<dbReference type="AlphaFoldDB" id="A0A5C8I3W0"/>
<feature type="chain" id="PRO_5023111793" evidence="4">
    <location>
        <begin position="26"/>
        <end position="690"/>
    </location>
</feature>
<keyword evidence="3" id="KW-1133">Transmembrane helix</keyword>
<keyword evidence="3" id="KW-0812">Transmembrane</keyword>
<sequence length="690" mass="70950">MRLRARLSAAAALALALVIGGPAVAASATEPVQLGSTRVYDQVDALSPQQEFDAQARIEQLRTSTGLDLWVVFVDEFTNPSDSADWATDTADQNGLGPTQYLLAVAVDARQFYLSGDSSGPISFEQLGAIEQDRLIPVLAADDWAGAVDATAEGLEEADQAGSGGTSDDPLMGTENSISNILTFALLIIVIVVVIAVIAVFVIRSRRKNTTTAPGVAPGPPPVPTEELRRQAASALIDTDDAIRTSEQELGFAAAQFGEAATTGFAAALQSARDKLGQAFALQQQLDDDVPDTEEQVRAWNTQIIELCAEANQGLDEKVDAFDELRKLEADAPAALARARDAQTAAASEIDAAAAALSALRGSYASEALETVDDNVDQARARITFAEEQLTAAQTALDAGETGEAAVGIRAAEEAVGQAVVLETAIDTLATDLAAEDRQAAAVIEGIEQDIRTAMTLPDPDGRVAAVIDVTRGDLDAARSDLAGTQRRPLHTLQTLQATDQRIDELVQSVRDAAARSQRVAQQLGSELAQAQAQVSAAENFIAARRGAVGSEARTRLAEAGAALARAQQLQGVDPDQALGEAQRANSLAGQAVQYARTDVGGFSSSNDMFGGGGGGGGAGSSFMGALLGGIVSSAISGGGRSSRSYGGGFGSFGGGGSRSSGRSGFGGGGRRSGSFGGGGSRSRRGGGRF</sequence>
<comment type="caution">
    <text evidence="6">The sequence shown here is derived from an EMBL/GenBank/DDBJ whole genome shotgun (WGS) entry which is preliminary data.</text>
</comment>
<keyword evidence="7" id="KW-1185">Reference proteome</keyword>
<dbReference type="OrthoDB" id="5105562at2"/>
<organism evidence="6 7">
    <name type="scientific">Microbacterium hatanonis</name>
    <dbReference type="NCBI Taxonomy" id="404366"/>
    <lineage>
        <taxon>Bacteria</taxon>
        <taxon>Bacillati</taxon>
        <taxon>Actinomycetota</taxon>
        <taxon>Actinomycetes</taxon>
        <taxon>Micrococcales</taxon>
        <taxon>Microbacteriaceae</taxon>
        <taxon>Microbacterium</taxon>
    </lineage>
</organism>
<feature type="coiled-coil region" evidence="1">
    <location>
        <begin position="369"/>
        <end position="396"/>
    </location>
</feature>
<evidence type="ECO:0000256" key="4">
    <source>
        <dbReference type="SAM" id="SignalP"/>
    </source>
</evidence>
<dbReference type="Proteomes" id="UP000321034">
    <property type="component" value="Unassembled WGS sequence"/>
</dbReference>
<dbReference type="Pfam" id="PF04536">
    <property type="entry name" value="TPM_phosphatase"/>
    <property type="match status" value="1"/>
</dbReference>
<protein>
    <submittedName>
        <fullName evidence="6">TPM domain-containing protein</fullName>
    </submittedName>
</protein>
<feature type="compositionally biased region" description="Gly residues" evidence="2">
    <location>
        <begin position="652"/>
        <end position="681"/>
    </location>
</feature>
<keyword evidence="4" id="KW-0732">Signal</keyword>
<evidence type="ECO:0000313" key="7">
    <source>
        <dbReference type="Proteomes" id="UP000321034"/>
    </source>
</evidence>
<dbReference type="EMBL" id="VRSV01000001">
    <property type="protein sequence ID" value="TXK13768.1"/>
    <property type="molecule type" value="Genomic_DNA"/>
</dbReference>
<evidence type="ECO:0000256" key="3">
    <source>
        <dbReference type="SAM" id="Phobius"/>
    </source>
</evidence>
<dbReference type="InterPro" id="IPR007621">
    <property type="entry name" value="TPM_dom"/>
</dbReference>
<feature type="region of interest" description="Disordered" evidence="2">
    <location>
        <begin position="652"/>
        <end position="690"/>
    </location>
</feature>
<evidence type="ECO:0000313" key="6">
    <source>
        <dbReference type="EMBL" id="TXK13768.1"/>
    </source>
</evidence>
<evidence type="ECO:0000259" key="5">
    <source>
        <dbReference type="Pfam" id="PF04536"/>
    </source>
</evidence>
<dbReference type="Gene3D" id="3.10.310.50">
    <property type="match status" value="1"/>
</dbReference>
<gene>
    <name evidence="6" type="ORF">FVP77_02885</name>
</gene>
<evidence type="ECO:0000256" key="1">
    <source>
        <dbReference type="SAM" id="Coils"/>
    </source>
</evidence>
<feature type="domain" description="TPM" evidence="5">
    <location>
        <begin position="39"/>
        <end position="157"/>
    </location>
</feature>